<dbReference type="PRINTS" id="PR00369">
    <property type="entry name" value="FLAVODOXIN"/>
</dbReference>
<comment type="subunit">
    <text evidence="9">Interacts with DRE2; as part of the cytosolic iron-sulfur (Fe-S) protein assembly (CIA) machinery.</text>
</comment>
<evidence type="ECO:0000313" key="13">
    <source>
        <dbReference type="Proteomes" id="UP000790833"/>
    </source>
</evidence>
<evidence type="ECO:0000313" key="12">
    <source>
        <dbReference type="EMBL" id="KAG7196111.1"/>
    </source>
</evidence>
<comment type="cofactor">
    <cofactor evidence="2 9">
        <name>FAD</name>
        <dbReference type="ChEBI" id="CHEBI:57692"/>
    </cofactor>
</comment>
<dbReference type="PROSITE" id="PS51384">
    <property type="entry name" value="FAD_FR"/>
    <property type="match status" value="1"/>
</dbReference>
<organism evidence="12 13">
    <name type="scientific">Scheffersomyces spartinae</name>
    <dbReference type="NCBI Taxonomy" id="45513"/>
    <lineage>
        <taxon>Eukaryota</taxon>
        <taxon>Fungi</taxon>
        <taxon>Dikarya</taxon>
        <taxon>Ascomycota</taxon>
        <taxon>Saccharomycotina</taxon>
        <taxon>Pichiomycetes</taxon>
        <taxon>Debaryomycetaceae</taxon>
        <taxon>Scheffersomyces</taxon>
    </lineage>
</organism>
<dbReference type="Gene3D" id="2.40.30.10">
    <property type="entry name" value="Translation factors"/>
    <property type="match status" value="1"/>
</dbReference>
<dbReference type="Pfam" id="PF00258">
    <property type="entry name" value="Flavodoxin_1"/>
    <property type="match status" value="1"/>
</dbReference>
<dbReference type="InterPro" id="IPR023173">
    <property type="entry name" value="NADPH_Cyt_P450_Rdtase_alpha"/>
</dbReference>
<accession>A0A9P8AKN5</accession>
<evidence type="ECO:0000256" key="9">
    <source>
        <dbReference type="HAMAP-Rule" id="MF_03178"/>
    </source>
</evidence>
<dbReference type="GO" id="GO:0010181">
    <property type="term" value="F:FMN binding"/>
    <property type="evidence" value="ECO:0007669"/>
    <property type="project" value="UniProtKB-UniRule"/>
</dbReference>
<comment type="similarity">
    <text evidence="9">In the C-terminal section; belongs to the flavoprotein pyridine nucleotide cytochrome reductase family.</text>
</comment>
<dbReference type="GeneID" id="66113497"/>
<feature type="binding site" evidence="9">
    <location>
        <begin position="422"/>
        <end position="425"/>
    </location>
    <ligand>
        <name>FAD</name>
        <dbReference type="ChEBI" id="CHEBI:57692"/>
    </ligand>
</feature>
<comment type="function">
    <text evidence="9">NADPH-dependent reductase which is a central component of the cytosolic iron-sulfur (Fe-S) protein assembly (CIA) machinery. Transfers electrons from NADPH via its FAD and FMN prosthetic groups to the [2Fe-2S] cluster of DRE2, another key component of the CIA machinery. In turn, this reduced cluster provides electrons for assembly of cytosolic iron-sulfur cluster proteins. Positively controls H(2)O(2)-induced cell death.</text>
</comment>
<evidence type="ECO:0000256" key="8">
    <source>
        <dbReference type="ARBA" id="ARBA00023002"/>
    </source>
</evidence>
<proteinExistence type="inferred from homology"/>
<sequence>MGIERQKITILYGSETGNAQDYAHYLSKRLRYYQVQTVLSTLDDFELKRLVTDVEYLIIICSTTGQGELPRNAKKFMQFILRKKLPNDLFDHISLTTFGLGDSSYPKFNYGIKKIHTRMKQLGCQELSPSSEADELSAEGIDGYYKIWEEELLASIQRHIPDAISVDDEILLEPEFKVQIAQDSPEVVTKGNAKETSLSRNSSVKDDMANEVLQGTILVKERVTSENHFQDVRRVVIHSDTEISYAPGDTIALYPSNSEEDVEALLKSQSHWIPLADKPLSISGNLFGVQGGIIKDLTLRNLLTHHLDLSQVPTRSFFFTLWHFIDGLTEDGEREKERAKEFSNINESEELYNYANRPRRLVLETLLEFENNLEIPVEYILDLFSFIKPRLFLIASCPSKHEVELVIALVEYKTIMRKTRKGLCSTWLKSLDEGDKIVFSVHASNMHFPKDKPIILAATGTGIAPMKSLVENLVEEKYPQNLYLFYGCRYLDKDYLFRLVWDRTEDLKNFSVFSREATNNVKYIQHKLYEQAKLVGDLILNQDATFYLCGSNGKMPREVRITLVEILKLVDNMTEEEAEKYLFVMESKGRYLQETW</sequence>
<keyword evidence="5 9" id="KW-0288">FMN</keyword>
<feature type="binding site" evidence="9">
    <location>
        <position position="135"/>
    </location>
    <ligand>
        <name>FMN</name>
        <dbReference type="ChEBI" id="CHEBI:58210"/>
    </ligand>
</feature>
<comment type="catalytic activity">
    <reaction evidence="9">
        <text>2 oxidized [2Fe-2S]-[protein] + NADPH = 2 reduced [2Fe-2S]-[protein] + NADP(+) + H(+)</text>
        <dbReference type="Rhea" id="RHEA:67716"/>
        <dbReference type="Rhea" id="RHEA-COMP:17327"/>
        <dbReference type="Rhea" id="RHEA-COMP:17328"/>
        <dbReference type="ChEBI" id="CHEBI:15378"/>
        <dbReference type="ChEBI" id="CHEBI:33737"/>
        <dbReference type="ChEBI" id="CHEBI:33738"/>
        <dbReference type="ChEBI" id="CHEBI:57783"/>
        <dbReference type="ChEBI" id="CHEBI:58349"/>
    </reaction>
</comment>
<evidence type="ECO:0000259" key="10">
    <source>
        <dbReference type="PROSITE" id="PS50902"/>
    </source>
</evidence>
<comment type="similarity">
    <text evidence="9">Belongs to the NADPH-dependent diflavin oxidoreductase NDOR1 family.</text>
</comment>
<evidence type="ECO:0000256" key="3">
    <source>
        <dbReference type="ARBA" id="ARBA00022490"/>
    </source>
</evidence>
<keyword evidence="7 9" id="KW-0521">NADP</keyword>
<dbReference type="InterPro" id="IPR003097">
    <property type="entry name" value="CysJ-like_FAD-binding"/>
</dbReference>
<dbReference type="GO" id="GO:0005829">
    <property type="term" value="C:cytosol"/>
    <property type="evidence" value="ECO:0007669"/>
    <property type="project" value="TreeGrafter"/>
</dbReference>
<evidence type="ECO:0000256" key="7">
    <source>
        <dbReference type="ARBA" id="ARBA00022857"/>
    </source>
</evidence>
<feature type="binding site" evidence="9">
    <location>
        <begin position="14"/>
        <end position="19"/>
    </location>
    <ligand>
        <name>FMN</name>
        <dbReference type="ChEBI" id="CHEBI:58210"/>
    </ligand>
</feature>
<dbReference type="InterPro" id="IPR039261">
    <property type="entry name" value="FNR_nucleotide-bd"/>
</dbReference>
<dbReference type="GO" id="GO:0050661">
    <property type="term" value="F:NADP binding"/>
    <property type="evidence" value="ECO:0007669"/>
    <property type="project" value="UniProtKB-UniRule"/>
</dbReference>
<evidence type="ECO:0000256" key="2">
    <source>
        <dbReference type="ARBA" id="ARBA00001974"/>
    </source>
</evidence>
<dbReference type="SUPFAM" id="SSF63380">
    <property type="entry name" value="Riboflavin synthase domain-like"/>
    <property type="match status" value="1"/>
</dbReference>
<gene>
    <name evidence="9 12" type="primary">TAH18</name>
    <name evidence="12" type="ORF">KQ657_000123</name>
</gene>
<feature type="binding site" evidence="9">
    <location>
        <position position="461"/>
    </location>
    <ligand>
        <name>NADP(+)</name>
        <dbReference type="ChEBI" id="CHEBI:58349"/>
    </ligand>
</feature>
<evidence type="ECO:0000256" key="5">
    <source>
        <dbReference type="ARBA" id="ARBA00022643"/>
    </source>
</evidence>
<dbReference type="PANTHER" id="PTHR19384:SF10">
    <property type="entry name" value="NADPH-DEPENDENT DIFLAVIN OXIDOREDUCTASE 1"/>
    <property type="match status" value="1"/>
</dbReference>
<dbReference type="GO" id="GO:0016651">
    <property type="term" value="F:oxidoreductase activity, acting on NAD(P)H"/>
    <property type="evidence" value="ECO:0007669"/>
    <property type="project" value="UniProtKB-UniRule"/>
</dbReference>
<dbReference type="InterPro" id="IPR017927">
    <property type="entry name" value="FAD-bd_FR_type"/>
</dbReference>
<evidence type="ECO:0000256" key="6">
    <source>
        <dbReference type="ARBA" id="ARBA00022827"/>
    </source>
</evidence>
<feature type="binding site" evidence="9">
    <location>
        <position position="359"/>
    </location>
    <ligand>
        <name>FAD</name>
        <dbReference type="ChEBI" id="CHEBI:57692"/>
    </ligand>
</feature>
<dbReference type="Pfam" id="PF00667">
    <property type="entry name" value="FAD_binding_1"/>
    <property type="match status" value="1"/>
</dbReference>
<dbReference type="GO" id="GO:0016226">
    <property type="term" value="P:iron-sulfur cluster assembly"/>
    <property type="evidence" value="ECO:0007669"/>
    <property type="project" value="UniProtKB-UniRule"/>
</dbReference>
<dbReference type="GO" id="GO:0005739">
    <property type="term" value="C:mitochondrion"/>
    <property type="evidence" value="ECO:0007669"/>
    <property type="project" value="UniProtKB-SubCell"/>
</dbReference>
<comment type="caution">
    <text evidence="9">Lacks conserved residue(s) required for the propagation of feature annotation.</text>
</comment>
<dbReference type="SUPFAM" id="SSF52218">
    <property type="entry name" value="Flavoproteins"/>
    <property type="match status" value="1"/>
</dbReference>
<name>A0A9P8AKN5_9ASCO</name>
<feature type="binding site" evidence="9">
    <location>
        <begin position="514"/>
        <end position="515"/>
    </location>
    <ligand>
        <name>NADP(+)</name>
        <dbReference type="ChEBI" id="CHEBI:58349"/>
    </ligand>
</feature>
<reference evidence="12" key="1">
    <citation type="submission" date="2021-03" db="EMBL/GenBank/DDBJ databases">
        <authorList>
            <person name="Palmer J.M."/>
        </authorList>
    </citation>
    <scope>NUCLEOTIDE SEQUENCE</scope>
    <source>
        <strain evidence="12">ARV_011</strain>
    </source>
</reference>
<feature type="domain" description="Flavodoxin-like" evidence="10">
    <location>
        <begin position="8"/>
        <end position="153"/>
    </location>
</feature>
<dbReference type="SUPFAM" id="SSF52343">
    <property type="entry name" value="Ferredoxin reductase-like, C-terminal NADP-linked domain"/>
    <property type="match status" value="1"/>
</dbReference>
<dbReference type="Gene3D" id="3.40.50.80">
    <property type="entry name" value="Nucleotide-binding domain of ferredoxin-NADP reductase (FNR) module"/>
    <property type="match status" value="1"/>
</dbReference>
<comment type="cofactor">
    <cofactor evidence="1 9">
        <name>FMN</name>
        <dbReference type="ChEBI" id="CHEBI:58210"/>
    </cofactor>
</comment>
<dbReference type="GO" id="GO:0050660">
    <property type="term" value="F:flavin adenine dinucleotide binding"/>
    <property type="evidence" value="ECO:0007669"/>
    <property type="project" value="UniProtKB-UniRule"/>
</dbReference>
<dbReference type="OrthoDB" id="1856718at2759"/>
<dbReference type="HAMAP" id="MF_03178">
    <property type="entry name" value="NDOR1"/>
    <property type="match status" value="1"/>
</dbReference>
<dbReference type="Proteomes" id="UP000790833">
    <property type="component" value="Unassembled WGS sequence"/>
</dbReference>
<dbReference type="InterPro" id="IPR029039">
    <property type="entry name" value="Flavoprotein-like_sf"/>
</dbReference>
<keyword evidence="13" id="KW-1185">Reference proteome</keyword>
<dbReference type="PANTHER" id="PTHR19384">
    <property type="entry name" value="NITRIC OXIDE SYNTHASE-RELATED"/>
    <property type="match status" value="1"/>
</dbReference>
<dbReference type="PRINTS" id="PR00371">
    <property type="entry name" value="FPNCR"/>
</dbReference>
<dbReference type="InterPro" id="IPR008254">
    <property type="entry name" value="Flavodoxin/NO_synth"/>
</dbReference>
<dbReference type="InterPro" id="IPR001709">
    <property type="entry name" value="Flavoprot_Pyr_Nucl_cyt_Rdtase"/>
</dbReference>
<comment type="similarity">
    <text evidence="9">In the N-terminal section; belongs to the flavodoxin family.</text>
</comment>
<comment type="caution">
    <text evidence="12">The sequence shown here is derived from an EMBL/GenBank/DDBJ whole genome shotgun (WGS) entry which is preliminary data.</text>
</comment>
<protein>
    <recommendedName>
        <fullName evidence="9">NADPH-dependent diflavin oxidoreductase 1</fullName>
        <ecNumber evidence="9">1.18.1.-</ecNumber>
    </recommendedName>
    <alternativeName>
        <fullName evidence="9">NADPH-dependent FMN and FAD-containing oxidoreductase</fullName>
    </alternativeName>
</protein>
<dbReference type="InterPro" id="IPR001433">
    <property type="entry name" value="OxRdtase_FAD/NAD-bd"/>
</dbReference>
<evidence type="ECO:0000259" key="11">
    <source>
        <dbReference type="PROSITE" id="PS51384"/>
    </source>
</evidence>
<dbReference type="EMBL" id="JAHMUF010000001">
    <property type="protein sequence ID" value="KAG7196111.1"/>
    <property type="molecule type" value="Genomic_DNA"/>
</dbReference>
<feature type="domain" description="FAD-binding FR-type" evidence="11">
    <location>
        <begin position="210"/>
        <end position="449"/>
    </location>
</feature>
<dbReference type="AlphaFoldDB" id="A0A9P8AKN5"/>
<keyword evidence="8 9" id="KW-0560">Oxidoreductase</keyword>
<dbReference type="PROSITE" id="PS50902">
    <property type="entry name" value="FLAVODOXIN_LIKE"/>
    <property type="match status" value="1"/>
</dbReference>
<dbReference type="EC" id="1.18.1.-" evidence="9"/>
<dbReference type="InterPro" id="IPR001094">
    <property type="entry name" value="Flavdoxin-like"/>
</dbReference>
<keyword evidence="3 9" id="KW-0963">Cytoplasm</keyword>
<keyword evidence="9" id="KW-0496">Mitochondrion</keyword>
<dbReference type="InterPro" id="IPR017938">
    <property type="entry name" value="Riboflavin_synthase-like_b-brl"/>
</dbReference>
<keyword evidence="4 9" id="KW-0285">Flavoprotein</keyword>
<evidence type="ECO:0000256" key="4">
    <source>
        <dbReference type="ARBA" id="ARBA00022630"/>
    </source>
</evidence>
<dbReference type="Gene3D" id="3.40.50.360">
    <property type="match status" value="1"/>
</dbReference>
<feature type="binding site" evidence="9">
    <location>
        <begin position="100"/>
        <end position="109"/>
    </location>
    <ligand>
        <name>FMN</name>
        <dbReference type="ChEBI" id="CHEBI:58210"/>
    </ligand>
</feature>
<dbReference type="RefSeq" id="XP_043051656.1">
    <property type="nucleotide sequence ID" value="XM_043190979.1"/>
</dbReference>
<dbReference type="InterPro" id="IPR028879">
    <property type="entry name" value="NDOR1"/>
</dbReference>
<keyword evidence="6 9" id="KW-0274">FAD</keyword>
<evidence type="ECO:0000256" key="1">
    <source>
        <dbReference type="ARBA" id="ARBA00001917"/>
    </source>
</evidence>
<dbReference type="Pfam" id="PF00175">
    <property type="entry name" value="NAD_binding_1"/>
    <property type="match status" value="1"/>
</dbReference>
<dbReference type="Gene3D" id="1.20.990.10">
    <property type="entry name" value="NADPH-cytochrome p450 Reductase, Chain A, domain 3"/>
    <property type="match status" value="1"/>
</dbReference>
<feature type="binding site" evidence="9">
    <location>
        <begin position="62"/>
        <end position="65"/>
    </location>
    <ligand>
        <name>FMN</name>
        <dbReference type="ChEBI" id="CHEBI:58210"/>
    </ligand>
</feature>
<dbReference type="GO" id="GO:0160246">
    <property type="term" value="F:NADPH-iron-sulfur [2Fe-2S] protein oxidoreductase activity"/>
    <property type="evidence" value="ECO:0007669"/>
    <property type="project" value="InterPro"/>
</dbReference>
<feature type="binding site" evidence="9">
    <location>
        <position position="596"/>
    </location>
    <ligand>
        <name>FAD</name>
        <dbReference type="ChEBI" id="CHEBI:57692"/>
    </ligand>
</feature>
<comment type="subcellular location">
    <subcellularLocation>
        <location evidence="9">Cytoplasm</location>
    </subcellularLocation>
    <subcellularLocation>
        <location evidence="9">Mitochondrion</location>
    </subcellularLocation>
    <text evidence="9">Relocalizes to mitochondria after H(2)O(2) exposure.</text>
</comment>